<gene>
    <name evidence="9" type="ORF">E1809_21380</name>
</gene>
<evidence type="ECO:0000256" key="3">
    <source>
        <dbReference type="ARBA" id="ARBA00022475"/>
    </source>
</evidence>
<evidence type="ECO:0000256" key="7">
    <source>
        <dbReference type="RuleBase" id="RU363032"/>
    </source>
</evidence>
<feature type="transmembrane region" description="Helical" evidence="7">
    <location>
        <begin position="121"/>
        <end position="141"/>
    </location>
</feature>
<dbReference type="Gene3D" id="1.10.3720.10">
    <property type="entry name" value="MetI-like"/>
    <property type="match status" value="1"/>
</dbReference>
<dbReference type="Pfam" id="PF00528">
    <property type="entry name" value="BPD_transp_1"/>
    <property type="match status" value="1"/>
</dbReference>
<sequence length="309" mass="33592">MAKTITAPRPALLAPGLSRLERWKLRGPLLPALIFTILLTQFPFLLTLIYSVQNWNLLSAKPAVFNGGANFLDTFGDEVFWRSIGNTGLMTGVSTVACIVVGLGLALLLNHKFPGRGIARTLAITPFFVMPVAVTLFWRSAMFDPGFGLFGWFSRLLGLPAVNWLSEYPLAALIILLTWRFTPFALLILIAGLQSAPQEQLEAARVDGAGPLRQFGSILVPHLRPYIELTALLLAMNLVQTFGEIALLTAGGPAFGTTNITYYIYLKGFNSFDLGTASAFGVVALVITIALVLPALRLLSGIFQKEGRR</sequence>
<dbReference type="GO" id="GO:0005886">
    <property type="term" value="C:plasma membrane"/>
    <property type="evidence" value="ECO:0007669"/>
    <property type="project" value="UniProtKB-SubCell"/>
</dbReference>
<dbReference type="PROSITE" id="PS50928">
    <property type="entry name" value="ABC_TM1"/>
    <property type="match status" value="1"/>
</dbReference>
<dbReference type="OrthoDB" id="9804439at2"/>
<evidence type="ECO:0000256" key="6">
    <source>
        <dbReference type="ARBA" id="ARBA00023136"/>
    </source>
</evidence>
<dbReference type="RefSeq" id="WP_133206273.1">
    <property type="nucleotide sequence ID" value="NZ_SMRU01000032.1"/>
</dbReference>
<feature type="domain" description="ABC transmembrane type-1" evidence="8">
    <location>
        <begin position="84"/>
        <end position="295"/>
    </location>
</feature>
<evidence type="ECO:0000256" key="4">
    <source>
        <dbReference type="ARBA" id="ARBA00022692"/>
    </source>
</evidence>
<comment type="subcellular location">
    <subcellularLocation>
        <location evidence="1 7">Cell membrane</location>
        <topology evidence="1 7">Multi-pass membrane protein</topology>
    </subcellularLocation>
</comment>
<dbReference type="SUPFAM" id="SSF161098">
    <property type="entry name" value="MetI-like"/>
    <property type="match status" value="1"/>
</dbReference>
<evidence type="ECO:0000313" key="9">
    <source>
        <dbReference type="EMBL" id="TDF91166.1"/>
    </source>
</evidence>
<dbReference type="PANTHER" id="PTHR43005">
    <property type="entry name" value="BLR7065 PROTEIN"/>
    <property type="match status" value="1"/>
</dbReference>
<feature type="transmembrane region" description="Helical" evidence="7">
    <location>
        <begin position="29"/>
        <end position="52"/>
    </location>
</feature>
<keyword evidence="10" id="KW-1185">Reference proteome</keyword>
<evidence type="ECO:0000259" key="8">
    <source>
        <dbReference type="PROSITE" id="PS50928"/>
    </source>
</evidence>
<evidence type="ECO:0000256" key="1">
    <source>
        <dbReference type="ARBA" id="ARBA00004651"/>
    </source>
</evidence>
<dbReference type="InterPro" id="IPR000515">
    <property type="entry name" value="MetI-like"/>
</dbReference>
<dbReference type="InterPro" id="IPR035906">
    <property type="entry name" value="MetI-like_sf"/>
</dbReference>
<reference evidence="9 10" key="1">
    <citation type="submission" date="2019-03" db="EMBL/GenBank/DDBJ databases">
        <title>Whole genome sequence of Arthrobacter sp JH1-1.</title>
        <authorList>
            <person name="Trinh H.N."/>
        </authorList>
    </citation>
    <scope>NUCLEOTIDE SEQUENCE [LARGE SCALE GENOMIC DNA]</scope>
    <source>
        <strain evidence="9 10">JH1-1</strain>
    </source>
</reference>
<protein>
    <submittedName>
        <fullName evidence="9">Sugar ABC transporter permease</fullName>
    </submittedName>
</protein>
<feature type="transmembrane region" description="Helical" evidence="7">
    <location>
        <begin position="89"/>
        <end position="109"/>
    </location>
</feature>
<name>A0A4R5K894_9MICC</name>
<proteinExistence type="inferred from homology"/>
<keyword evidence="6 7" id="KW-0472">Membrane</keyword>
<keyword evidence="5 7" id="KW-1133">Transmembrane helix</keyword>
<dbReference type="CDD" id="cd06261">
    <property type="entry name" value="TM_PBP2"/>
    <property type="match status" value="1"/>
</dbReference>
<keyword evidence="3" id="KW-1003">Cell membrane</keyword>
<accession>A0A4R5K894</accession>
<evidence type="ECO:0000256" key="5">
    <source>
        <dbReference type="ARBA" id="ARBA00022989"/>
    </source>
</evidence>
<evidence type="ECO:0000313" key="10">
    <source>
        <dbReference type="Proteomes" id="UP000295511"/>
    </source>
</evidence>
<feature type="transmembrane region" description="Helical" evidence="7">
    <location>
        <begin position="170"/>
        <end position="193"/>
    </location>
</feature>
<organism evidence="9 10">
    <name type="scientific">Arthrobacter terricola</name>
    <dbReference type="NCBI Taxonomy" id="2547396"/>
    <lineage>
        <taxon>Bacteria</taxon>
        <taxon>Bacillati</taxon>
        <taxon>Actinomycetota</taxon>
        <taxon>Actinomycetes</taxon>
        <taxon>Micrococcales</taxon>
        <taxon>Micrococcaceae</taxon>
        <taxon>Arthrobacter</taxon>
    </lineage>
</organism>
<feature type="transmembrane region" description="Helical" evidence="7">
    <location>
        <begin position="245"/>
        <end position="265"/>
    </location>
</feature>
<dbReference type="PANTHER" id="PTHR43005:SF2">
    <property type="entry name" value="INTEGRAL MEMBRANE SUGAR TRANSPORT PROTEIN"/>
    <property type="match status" value="1"/>
</dbReference>
<dbReference type="EMBL" id="SMRU01000032">
    <property type="protein sequence ID" value="TDF91166.1"/>
    <property type="molecule type" value="Genomic_DNA"/>
</dbReference>
<dbReference type="Proteomes" id="UP000295511">
    <property type="component" value="Unassembled WGS sequence"/>
</dbReference>
<evidence type="ECO:0000256" key="2">
    <source>
        <dbReference type="ARBA" id="ARBA00022448"/>
    </source>
</evidence>
<keyword evidence="2 7" id="KW-0813">Transport</keyword>
<feature type="transmembrane region" description="Helical" evidence="7">
    <location>
        <begin position="277"/>
        <end position="299"/>
    </location>
</feature>
<comment type="caution">
    <text evidence="9">The sequence shown here is derived from an EMBL/GenBank/DDBJ whole genome shotgun (WGS) entry which is preliminary data.</text>
</comment>
<dbReference type="GO" id="GO:0055085">
    <property type="term" value="P:transmembrane transport"/>
    <property type="evidence" value="ECO:0007669"/>
    <property type="project" value="InterPro"/>
</dbReference>
<keyword evidence="4 7" id="KW-0812">Transmembrane</keyword>
<comment type="similarity">
    <text evidence="7">Belongs to the binding-protein-dependent transport system permease family.</text>
</comment>
<dbReference type="AlphaFoldDB" id="A0A4R5K894"/>